<dbReference type="EMBL" id="WNWS01000621">
    <property type="protein sequence ID" value="KAE9965128.1"/>
    <property type="molecule type" value="Genomic_DNA"/>
</dbReference>
<evidence type="ECO:0000256" key="2">
    <source>
        <dbReference type="ARBA" id="ARBA00023604"/>
    </source>
</evidence>
<gene>
    <name evidence="4" type="ORF">BLS_008733</name>
    <name evidence="5" type="ORF">EG328_009960</name>
</gene>
<sequence length="345" mass="39729">MSSTTTTTTTETKPSIKTTPAQNPSLDLLPSDYHDVTPYTTATLNYWKDSTPMPSSIKEILTDHQLRVTRRSENSPNVDPRGVKVKNIRGIEHTFSLSKNGFEIAHLPSKMTKENWTSEEKRKEIYFAEVSEILKKVTGAKFVHSYEHMVRRKSLTEALSIPSDGQVDIDGPVRRVHIDESPPSARREFRYYLNPDRATSEEQREQYEELQTRPFGIYNIWKPLKTIRRDPLCFCDPRSLKVSDLRSGRVTVPNVGEIENFAILPPKDGEEGRHEWHFLKGQREDEALVFKIYDSRDSRGEEFENEENEWGLINLGVAHTSFVDPGTESMIETRESCEVRSFCVF</sequence>
<proteinExistence type="inferred from homology"/>
<evidence type="ECO:0000313" key="4">
    <source>
        <dbReference type="EMBL" id="KAE9964010.1"/>
    </source>
</evidence>
<evidence type="ECO:0000256" key="1">
    <source>
        <dbReference type="ARBA" id="ARBA00023002"/>
    </source>
</evidence>
<dbReference type="EMBL" id="WNWQ01000757">
    <property type="protein sequence ID" value="KAE9964010.1"/>
    <property type="molecule type" value="Genomic_DNA"/>
</dbReference>
<dbReference type="GO" id="GO:0016491">
    <property type="term" value="F:oxidoreductase activity"/>
    <property type="evidence" value="ECO:0007669"/>
    <property type="project" value="UniProtKB-KW"/>
</dbReference>
<evidence type="ECO:0000313" key="6">
    <source>
        <dbReference type="Proteomes" id="UP000447873"/>
    </source>
</evidence>
<evidence type="ECO:0008006" key="7">
    <source>
        <dbReference type="Google" id="ProtNLM"/>
    </source>
</evidence>
<feature type="region of interest" description="Disordered" evidence="3">
    <location>
        <begin position="1"/>
        <end position="27"/>
    </location>
</feature>
<comment type="similarity">
    <text evidence="2">Belongs to the asaB hydroxylase/desaturase family.</text>
</comment>
<dbReference type="PANTHER" id="PTHR34598">
    <property type="entry name" value="BLL6449 PROTEIN"/>
    <property type="match status" value="1"/>
</dbReference>
<evidence type="ECO:0000313" key="5">
    <source>
        <dbReference type="EMBL" id="KAE9965128.1"/>
    </source>
</evidence>
<feature type="compositionally biased region" description="Low complexity" evidence="3">
    <location>
        <begin position="1"/>
        <end position="20"/>
    </location>
</feature>
<evidence type="ECO:0000256" key="3">
    <source>
        <dbReference type="SAM" id="MobiDB-lite"/>
    </source>
</evidence>
<reference evidence="5 6" key="1">
    <citation type="submission" date="2018-12" db="EMBL/GenBank/DDBJ databases">
        <title>Venturia inaequalis Genome Resource.</title>
        <authorList>
            <person name="Lichtner F.J."/>
        </authorList>
    </citation>
    <scope>NUCLEOTIDE SEQUENCE [LARGE SCALE GENOMIC DNA]</scope>
    <source>
        <strain evidence="5 6">120213</strain>
        <strain evidence="4">Bline_iso_100314</strain>
    </source>
</reference>
<keyword evidence="1" id="KW-0560">Oxidoreductase</keyword>
<protein>
    <recommendedName>
        <fullName evidence="7">GA4 desaturase</fullName>
    </recommendedName>
</protein>
<dbReference type="Proteomes" id="UP000447873">
    <property type="component" value="Unassembled WGS sequence"/>
</dbReference>
<dbReference type="AlphaFoldDB" id="A0A8H3U8L0"/>
<dbReference type="PANTHER" id="PTHR34598:SF3">
    <property type="entry name" value="OXIDOREDUCTASE AN1597"/>
    <property type="match status" value="1"/>
</dbReference>
<comment type="caution">
    <text evidence="5">The sequence shown here is derived from an EMBL/GenBank/DDBJ whole genome shotgun (WGS) entry which is preliminary data.</text>
</comment>
<accession>A0A8H3U8L0</accession>
<dbReference type="Proteomes" id="UP000433883">
    <property type="component" value="Unassembled WGS sequence"/>
</dbReference>
<name>A0A8H3U8L0_VENIN</name>
<organism evidence="5 6">
    <name type="scientific">Venturia inaequalis</name>
    <name type="common">Apple scab fungus</name>
    <dbReference type="NCBI Taxonomy" id="5025"/>
    <lineage>
        <taxon>Eukaryota</taxon>
        <taxon>Fungi</taxon>
        <taxon>Dikarya</taxon>
        <taxon>Ascomycota</taxon>
        <taxon>Pezizomycotina</taxon>
        <taxon>Dothideomycetes</taxon>
        <taxon>Pleosporomycetidae</taxon>
        <taxon>Venturiales</taxon>
        <taxon>Venturiaceae</taxon>
        <taxon>Venturia</taxon>
    </lineage>
</organism>
<dbReference type="InterPro" id="IPR044053">
    <property type="entry name" value="AsaB-like"/>
</dbReference>
<dbReference type="NCBIfam" id="NF041278">
    <property type="entry name" value="CmcJ_NvfI_EfuI"/>
    <property type="match status" value="1"/>
</dbReference>